<dbReference type="PANTHER" id="PTHR44662">
    <property type="entry name" value="WD REPEAT-CONTAINING PROTEIN 81"/>
    <property type="match status" value="1"/>
</dbReference>
<organism evidence="2 3">
    <name type="scientific">Ciona savignyi</name>
    <name type="common">Pacific transparent sea squirt</name>
    <dbReference type="NCBI Taxonomy" id="51511"/>
    <lineage>
        <taxon>Eukaryota</taxon>
        <taxon>Metazoa</taxon>
        <taxon>Chordata</taxon>
        <taxon>Tunicata</taxon>
        <taxon>Ascidiacea</taxon>
        <taxon>Phlebobranchia</taxon>
        <taxon>Cionidae</taxon>
        <taxon>Ciona</taxon>
    </lineage>
</organism>
<reference evidence="2" key="2">
    <citation type="submission" date="2025-08" db="UniProtKB">
        <authorList>
            <consortium name="Ensembl"/>
        </authorList>
    </citation>
    <scope>IDENTIFICATION</scope>
</reference>
<dbReference type="GO" id="GO:0005739">
    <property type="term" value="C:mitochondrion"/>
    <property type="evidence" value="ECO:0007669"/>
    <property type="project" value="TreeGrafter"/>
</dbReference>
<dbReference type="Ensembl" id="ENSCSAVT00000005424.1">
    <property type="protein sequence ID" value="ENSCSAVP00000005353.1"/>
    <property type="gene ID" value="ENSCSAVG00000003198.1"/>
</dbReference>
<evidence type="ECO:0000313" key="2">
    <source>
        <dbReference type="Ensembl" id="ENSCSAVP00000005353.1"/>
    </source>
</evidence>
<dbReference type="GO" id="GO:0035973">
    <property type="term" value="P:aggrephagy"/>
    <property type="evidence" value="ECO:0007669"/>
    <property type="project" value="TreeGrafter"/>
</dbReference>
<feature type="compositionally biased region" description="Low complexity" evidence="1">
    <location>
        <begin position="179"/>
        <end position="199"/>
    </location>
</feature>
<dbReference type="Proteomes" id="UP000007875">
    <property type="component" value="Unassembled WGS sequence"/>
</dbReference>
<sequence length="243" mass="26691">MYGASYFTLQYIPHLSYNVSSAISGTKFTPRASAALDATTTVLLHLVPYWTDQILMDQLSRLSKEIILPLIGVLASKKFSFPYGGTQRKALCLKTVKVVVTIAVRIGRDMARQRMTGILQSFFSNYTTPIQNGRNGLVNDGGNTISPKETSITIPRSLEPATDSITAAIHSTRLNDSWMSDSSNSMNGSTESVNISSNSSKDKSLVNTENDEKIIAEISETFCPETAYHAYVPFTRLMGGFHM</sequence>
<dbReference type="HOGENOM" id="CLU_073751_0_0_1"/>
<proteinExistence type="predicted"/>
<evidence type="ECO:0000256" key="1">
    <source>
        <dbReference type="SAM" id="MobiDB-lite"/>
    </source>
</evidence>
<dbReference type="InterPro" id="IPR052651">
    <property type="entry name" value="WDR81"/>
</dbReference>
<protein>
    <submittedName>
        <fullName evidence="2">Uncharacterized protein</fullName>
    </submittedName>
</protein>
<dbReference type="GeneTree" id="ENSGT00930000151039"/>
<reference evidence="3" key="1">
    <citation type="submission" date="2003-08" db="EMBL/GenBank/DDBJ databases">
        <authorList>
            <person name="Birren B."/>
            <person name="Nusbaum C."/>
            <person name="Abebe A."/>
            <person name="Abouelleil A."/>
            <person name="Adekoya E."/>
            <person name="Ait-zahra M."/>
            <person name="Allen N."/>
            <person name="Allen T."/>
            <person name="An P."/>
            <person name="Anderson M."/>
            <person name="Anderson S."/>
            <person name="Arachchi H."/>
            <person name="Armbruster J."/>
            <person name="Bachantsang P."/>
            <person name="Baldwin J."/>
            <person name="Barry A."/>
            <person name="Bayul T."/>
            <person name="Blitshsteyn B."/>
            <person name="Bloom T."/>
            <person name="Blye J."/>
            <person name="Boguslavskiy L."/>
            <person name="Borowsky M."/>
            <person name="Boukhgalter B."/>
            <person name="Brunache A."/>
            <person name="Butler J."/>
            <person name="Calixte N."/>
            <person name="Calvo S."/>
            <person name="Camarata J."/>
            <person name="Campo K."/>
            <person name="Chang J."/>
            <person name="Cheshatsang Y."/>
            <person name="Citroen M."/>
            <person name="Collymore A."/>
            <person name="Considine T."/>
            <person name="Cook A."/>
            <person name="Cooke P."/>
            <person name="Corum B."/>
            <person name="Cuomo C."/>
            <person name="David R."/>
            <person name="Dawoe T."/>
            <person name="Degray S."/>
            <person name="Dodge S."/>
            <person name="Dooley K."/>
            <person name="Dorje P."/>
            <person name="Dorjee K."/>
            <person name="Dorris L."/>
            <person name="Duffey N."/>
            <person name="Dupes A."/>
            <person name="Elkins T."/>
            <person name="Engels R."/>
            <person name="Erickson J."/>
            <person name="Farina A."/>
            <person name="Faro S."/>
            <person name="Ferreira P."/>
            <person name="Fischer H."/>
            <person name="Fitzgerald M."/>
            <person name="Foley K."/>
            <person name="Gage D."/>
            <person name="Galagan J."/>
            <person name="Gearin G."/>
            <person name="Gnerre S."/>
            <person name="Gnirke A."/>
            <person name="Goyette A."/>
            <person name="Graham J."/>
            <person name="Grandbois E."/>
            <person name="Gyaltsen K."/>
            <person name="Hafez N."/>
            <person name="Hagopian D."/>
            <person name="Hagos B."/>
            <person name="Hall J."/>
            <person name="Hatcher B."/>
            <person name="Heller A."/>
            <person name="Higgins H."/>
            <person name="Honan T."/>
            <person name="Horn A."/>
            <person name="Houde N."/>
            <person name="Hughes L."/>
            <person name="Hulme W."/>
            <person name="Husby E."/>
            <person name="Iliev I."/>
            <person name="Jaffe D."/>
            <person name="Jones C."/>
            <person name="Kamal M."/>
            <person name="Kamat A."/>
            <person name="Kamvysselis M."/>
            <person name="Karlsson E."/>
            <person name="Kells C."/>
            <person name="Kieu A."/>
            <person name="Kisner P."/>
            <person name="Kodira C."/>
            <person name="Kulbokas E."/>
            <person name="Labutti K."/>
            <person name="Lama D."/>
            <person name="Landers T."/>
            <person name="Leger J."/>
            <person name="Levine S."/>
            <person name="Lewis D."/>
            <person name="Lewis T."/>
            <person name="Lindblad-toh K."/>
            <person name="Liu X."/>
            <person name="Lokyitsang T."/>
            <person name="Lokyitsang Y."/>
            <person name="Lucien O."/>
            <person name="Lui A."/>
            <person name="Ma L.J."/>
            <person name="Mabbitt R."/>
            <person name="Macdonald J."/>
            <person name="Maclean C."/>
            <person name="Major J."/>
            <person name="Manning J."/>
            <person name="Marabella R."/>
            <person name="Maru K."/>
            <person name="Matthews C."/>
            <person name="Mauceli E."/>
            <person name="Mccarthy M."/>
            <person name="Mcdonough S."/>
            <person name="Mcghee T."/>
            <person name="Meldrim J."/>
            <person name="Meneus L."/>
            <person name="Mesirov J."/>
            <person name="Mihalev A."/>
            <person name="Mihova T."/>
            <person name="Mikkelsen T."/>
            <person name="Mlenga V."/>
            <person name="Moru K."/>
            <person name="Mozes J."/>
            <person name="Mulrain L."/>
            <person name="Munson G."/>
            <person name="Naylor J."/>
            <person name="Newes C."/>
            <person name="Nguyen C."/>
            <person name="Nguyen N."/>
            <person name="Nguyen T."/>
            <person name="Nicol R."/>
            <person name="Nielsen C."/>
            <person name="Nizzari M."/>
            <person name="Norbu C."/>
            <person name="Norbu N."/>
            <person name="O'donnell P."/>
            <person name="Okoawo O."/>
            <person name="O'leary S."/>
            <person name="Omotosho B."/>
            <person name="O'neill K."/>
            <person name="Osman S."/>
            <person name="Parker S."/>
            <person name="Perrin D."/>
            <person name="Phunkhang P."/>
            <person name="Piqani B."/>
            <person name="Purcell S."/>
            <person name="Rachupka T."/>
            <person name="Ramasamy U."/>
            <person name="Rameau R."/>
            <person name="Ray V."/>
            <person name="Raymond C."/>
            <person name="Retta R."/>
            <person name="Richardson S."/>
            <person name="Rise C."/>
            <person name="Rodriguez J."/>
            <person name="Rogers J."/>
            <person name="Rogov P."/>
            <person name="Rutman M."/>
            <person name="Schupbach R."/>
            <person name="Seaman C."/>
            <person name="Settipalli S."/>
            <person name="Sharpe T."/>
            <person name="Sheridan J."/>
            <person name="Sherpa N."/>
            <person name="Shi J."/>
            <person name="Smirnov S."/>
            <person name="Smith C."/>
            <person name="Sougnez C."/>
            <person name="Spencer B."/>
            <person name="Stalker J."/>
            <person name="Stange-thomann N."/>
            <person name="Stavropoulos S."/>
            <person name="Stetson K."/>
            <person name="Stone C."/>
            <person name="Stone S."/>
            <person name="Stubbs M."/>
            <person name="Talamas J."/>
            <person name="Tchuinga P."/>
            <person name="Tenzing P."/>
            <person name="Tesfaye S."/>
            <person name="Theodore J."/>
            <person name="Thoulutsang Y."/>
            <person name="Topham K."/>
            <person name="Towey S."/>
            <person name="Tsamla T."/>
            <person name="Tsomo N."/>
            <person name="Vallee D."/>
            <person name="Vassiliev H."/>
            <person name="Venkataraman V."/>
            <person name="Vinson J."/>
            <person name="Vo A."/>
            <person name="Wade C."/>
            <person name="Wang S."/>
            <person name="Wangchuk T."/>
            <person name="Wangdi T."/>
            <person name="Whittaker C."/>
            <person name="Wilkinson J."/>
            <person name="Wu Y."/>
            <person name="Wyman D."/>
            <person name="Yadav S."/>
            <person name="Yang S."/>
            <person name="Yang X."/>
            <person name="Yeager S."/>
            <person name="Yee E."/>
            <person name="Young G."/>
            <person name="Zainoun J."/>
            <person name="Zembeck L."/>
            <person name="Zimmer A."/>
            <person name="Zody M."/>
            <person name="Lander E."/>
        </authorList>
    </citation>
    <scope>NUCLEOTIDE SEQUENCE [LARGE SCALE GENOMIC DNA]</scope>
</reference>
<keyword evidence="3" id="KW-1185">Reference proteome</keyword>
<dbReference type="AlphaFoldDB" id="H2YJ54"/>
<accession>H2YJ54</accession>
<reference evidence="2" key="3">
    <citation type="submission" date="2025-09" db="UniProtKB">
        <authorList>
            <consortium name="Ensembl"/>
        </authorList>
    </citation>
    <scope>IDENTIFICATION</scope>
</reference>
<evidence type="ECO:0000313" key="3">
    <source>
        <dbReference type="Proteomes" id="UP000007875"/>
    </source>
</evidence>
<feature type="region of interest" description="Disordered" evidence="1">
    <location>
        <begin position="179"/>
        <end position="206"/>
    </location>
</feature>
<dbReference type="GO" id="GO:0035014">
    <property type="term" value="F:phosphatidylinositol 3-kinase regulator activity"/>
    <property type="evidence" value="ECO:0007669"/>
    <property type="project" value="TreeGrafter"/>
</dbReference>
<dbReference type="PANTHER" id="PTHR44662:SF1">
    <property type="entry name" value="WD REPEAT-CONTAINING PROTEIN 81"/>
    <property type="match status" value="1"/>
</dbReference>
<name>H2YJ54_CIOSA</name>